<organism evidence="3 4">
    <name type="scientific">Emticicia oligotrophica (strain DSM 17448 / CIP 109782 / MTCC 6937 / GPTSA100-15)</name>
    <dbReference type="NCBI Taxonomy" id="929562"/>
    <lineage>
        <taxon>Bacteria</taxon>
        <taxon>Pseudomonadati</taxon>
        <taxon>Bacteroidota</taxon>
        <taxon>Cytophagia</taxon>
        <taxon>Cytophagales</taxon>
        <taxon>Leadbetterellaceae</taxon>
        <taxon>Emticicia</taxon>
    </lineage>
</organism>
<dbReference type="InterPro" id="IPR025841">
    <property type="entry name" value="CP_ATPgrasp_2"/>
</dbReference>
<gene>
    <name evidence="3" type="ordered locus">Emtol_3337</name>
</gene>
<reference evidence="3 4" key="1">
    <citation type="submission" date="2011-07" db="EMBL/GenBank/DDBJ databases">
        <title>The complete genome of chromosome of Emticicia oligotrophica DSM 17448.</title>
        <authorList>
            <consortium name="US DOE Joint Genome Institute (JGI-PGF)"/>
            <person name="Lucas S."/>
            <person name="Han J."/>
            <person name="Lapidus A."/>
            <person name="Bruce D."/>
            <person name="Goodwin L."/>
            <person name="Pitluck S."/>
            <person name="Peters L."/>
            <person name="Kyrpides N."/>
            <person name="Mavromatis K."/>
            <person name="Ivanova N."/>
            <person name="Ovchinnikova G."/>
            <person name="Teshima H."/>
            <person name="Detter J.C."/>
            <person name="Tapia R."/>
            <person name="Han C."/>
            <person name="Land M."/>
            <person name="Hauser L."/>
            <person name="Markowitz V."/>
            <person name="Cheng J.-F."/>
            <person name="Hugenholtz P."/>
            <person name="Woyke T."/>
            <person name="Wu D."/>
            <person name="Tindall B."/>
            <person name="Pomrenke H."/>
            <person name="Brambilla E."/>
            <person name="Klenk H.-P."/>
            <person name="Eisen J.A."/>
        </authorList>
    </citation>
    <scope>NUCLEOTIDE SEQUENCE [LARGE SCALE GENOMIC DNA]</scope>
    <source>
        <strain evidence="3 4">DSM 17448</strain>
    </source>
</reference>
<dbReference type="Gene3D" id="3.30.1490.270">
    <property type="match status" value="1"/>
</dbReference>
<feature type="domain" description="DUF403" evidence="1">
    <location>
        <begin position="527"/>
        <end position="850"/>
    </location>
</feature>
<keyword evidence="4" id="KW-1185">Reference proteome</keyword>
<dbReference type="InterPro" id="IPR007296">
    <property type="entry name" value="DUF403"/>
</dbReference>
<evidence type="ECO:0000259" key="1">
    <source>
        <dbReference type="Pfam" id="PF04168"/>
    </source>
</evidence>
<dbReference type="PANTHER" id="PTHR34595">
    <property type="entry name" value="BLR5612 PROTEIN"/>
    <property type="match status" value="1"/>
</dbReference>
<sequence>MVFSAQKALILCLNKNSSMTENLSLSLLNTYKSSLNSYDEVIDHNGQVKPHWKTLFDTLESIGIEGLEQRNEEIISKLKENGVTYNVYNADNGSTRAWKLDPIPFLIHEKEWQQIEKGIKQRAQLLDLILKDIYGPQRLIKESIIPPELVFDNSGFLLPCFDIKQKLPNQLLIYACDMARGPDGKMWLLDNRTQSPSGSGYALENRTVMAKVFPELNKNIYRNRLSPYFNHLQQTVSTLGNLSNENPNVVFLTPGPGNETYFEHVYLSSYLGYTLVQGSDLLVRDGFVWLKSIDGLERVDVIIRRVDDEWCDPLELKQDSLLGIPGLLHVMRLGNVSVVNPPGASVVENYGLMAFMQNICKFLLDEPLIMNSVATWWCGQAKELEFVLNNLHRLIIKKANRKQGFKSRYGRLLSKSELEELRLMILQNPKDFVAQEEVSLSTTPSFIDGKIVPRFAAIRAFLVSDGTDYKVMQGGLTRSSPIKDKFVISNQLGGLSKDTWIVTDAPSEYYERVVVRKNTTNLHNQSLTSRNAENLFWVGRMFERTMSLTSFLKIVLDRLNENVNDKGQKRQEYLVVLLKSLTHLTITYPGFANEEDDSLLENPEPELFSLIADTRKAGSVAYNIVSLLRTANQVSEKWNADTRRILNLIEDNLQSFRDSHSIIQLSHGLDRLYTRLFAFHGNIFETLPRDNGFYLLEAGKTIERILSLISVLRSAFSFKNNDEVETVIMEAVLENHHLLAQYRHIYKSHWSLVAVLNMVLLETNLPFTLSYLLDSLSSYLEKLPKGIEPNRLNIAQRNVLEASTLVKLFDAESMLNVDKDTQYRPELDKTLEQVYDLISKVTGNLTSLYFNHSVIQHSLLETIEKRDSDEI</sequence>
<evidence type="ECO:0000259" key="2">
    <source>
        <dbReference type="Pfam" id="PF14403"/>
    </source>
</evidence>
<name>A0ABN4ARD5_EMTOG</name>
<evidence type="ECO:0008006" key="5">
    <source>
        <dbReference type="Google" id="ProtNLM"/>
    </source>
</evidence>
<dbReference type="EMBL" id="CP002961">
    <property type="protein sequence ID" value="AFK04466.1"/>
    <property type="molecule type" value="Genomic_DNA"/>
</dbReference>
<proteinExistence type="predicted"/>
<dbReference type="InterPro" id="IPR051680">
    <property type="entry name" value="ATP-dep_Glu-Cys_Ligase-2"/>
</dbReference>
<protein>
    <recommendedName>
        <fullName evidence="5">DUF403 domain-containing protein</fullName>
    </recommendedName>
</protein>
<dbReference type="SUPFAM" id="SSF56059">
    <property type="entry name" value="Glutathione synthetase ATP-binding domain-like"/>
    <property type="match status" value="1"/>
</dbReference>
<dbReference type="Pfam" id="PF04168">
    <property type="entry name" value="Alpha-E"/>
    <property type="match status" value="1"/>
</dbReference>
<evidence type="ECO:0000313" key="4">
    <source>
        <dbReference type="Proteomes" id="UP000002875"/>
    </source>
</evidence>
<dbReference type="Pfam" id="PF14403">
    <property type="entry name" value="CP_ATPgrasp_2"/>
    <property type="match status" value="1"/>
</dbReference>
<dbReference type="Proteomes" id="UP000002875">
    <property type="component" value="Chromosome"/>
</dbReference>
<dbReference type="Gene3D" id="3.40.50.11290">
    <property type="match status" value="1"/>
</dbReference>
<feature type="domain" description="Circularly permuted ATP-grasp type 2" evidence="2">
    <location>
        <begin position="104"/>
        <end position="479"/>
    </location>
</feature>
<accession>A0ABN4ARD5</accession>
<dbReference type="PANTHER" id="PTHR34595:SF2">
    <property type="entry name" value="BLR2978 PROTEIN"/>
    <property type="match status" value="1"/>
</dbReference>
<evidence type="ECO:0000313" key="3">
    <source>
        <dbReference type="EMBL" id="AFK04466.1"/>
    </source>
</evidence>